<name>A0A564NMP7_9ENTR</name>
<gene>
    <name evidence="2" type="ORF">SB6408_02413</name>
</gene>
<evidence type="ECO:0000313" key="2">
    <source>
        <dbReference type="EMBL" id="VUT06845.1"/>
    </source>
</evidence>
<organism evidence="2 3">
    <name type="scientific">Klebsiella spallanzanii</name>
    <dbReference type="NCBI Taxonomy" id="2587528"/>
    <lineage>
        <taxon>Bacteria</taxon>
        <taxon>Pseudomonadati</taxon>
        <taxon>Pseudomonadota</taxon>
        <taxon>Gammaproteobacteria</taxon>
        <taxon>Enterobacterales</taxon>
        <taxon>Enterobacteriaceae</taxon>
        <taxon>Klebsiella/Raoultella group</taxon>
        <taxon>Klebsiella</taxon>
    </lineage>
</organism>
<dbReference type="InterPro" id="IPR027417">
    <property type="entry name" value="P-loop_NTPase"/>
</dbReference>
<feature type="domain" description="NrS-1 polymerase-like helicase" evidence="1">
    <location>
        <begin position="169"/>
        <end position="276"/>
    </location>
</feature>
<dbReference type="EMBL" id="CABGHF010000056">
    <property type="protein sequence ID" value="VUT06845.1"/>
    <property type="molecule type" value="Genomic_DNA"/>
</dbReference>
<dbReference type="AlphaFoldDB" id="A0A564NMP7"/>
<reference evidence="2 3" key="1">
    <citation type="submission" date="2019-07" db="EMBL/GenBank/DDBJ databases">
        <authorList>
            <person name="Brisse S."/>
            <person name="Rodrigues C."/>
            <person name="Thorpe H."/>
        </authorList>
    </citation>
    <scope>NUCLEOTIDE SEQUENCE [LARGE SCALE GENOMIC DNA]</scope>
    <source>
        <strain evidence="2">SB6408</strain>
    </source>
</reference>
<sequence>MPNPNNEKIKKQILRAFINYLKDHGWVLKATNNLSVLFNIHDGVTLNDDSISGLFYQWANRNSYTEIEYDELWWSTIRRRLPFVVSEAFQPAVDPELFVPLSSGVLAVNTYKRYVKDEPANGFNPDPAPWIEFIERLFPQDTDRKIVCDWMAHMLQRPDQRPSWHLLFTGDTGTGKGVLFEHILTPLLSGQTASLDSFAKLTEKHSTTLASNMLIHLDDVSTNSDSQMTRLKSILSEEWQRIRPLFEPERSARVYSRIILSSNQPRPLRLDENERRWYAPEFMTHKADRQETQQFIQNRLLPWVSSGGLDVIYEWLMARDLCQFNHKYVPQSDCLRRMITDSVSILEMQLREWVADNPAFRLETLQAHFSDLRNCQIASSYLTAMRYKRCQPYQKNPDPTGKTSKQWWWMPDGWTPASLREHLATVEEFTF</sequence>
<evidence type="ECO:0000259" key="1">
    <source>
        <dbReference type="Pfam" id="PF19263"/>
    </source>
</evidence>
<evidence type="ECO:0000313" key="3">
    <source>
        <dbReference type="Proteomes" id="UP000318370"/>
    </source>
</evidence>
<dbReference type="SUPFAM" id="SSF52540">
    <property type="entry name" value="P-loop containing nucleoside triphosphate hydrolases"/>
    <property type="match status" value="1"/>
</dbReference>
<dbReference type="Gene3D" id="3.40.50.300">
    <property type="entry name" value="P-loop containing nucleotide triphosphate hydrolases"/>
    <property type="match status" value="1"/>
</dbReference>
<proteinExistence type="predicted"/>
<dbReference type="Pfam" id="PF19263">
    <property type="entry name" value="DUF5906"/>
    <property type="match status" value="1"/>
</dbReference>
<dbReference type="RefSeq" id="WP_142464055.1">
    <property type="nucleotide sequence ID" value="NZ_CABGHF010000056.1"/>
</dbReference>
<accession>A0A564NMP7</accession>
<dbReference type="Proteomes" id="UP000318370">
    <property type="component" value="Unassembled WGS sequence"/>
</dbReference>
<protein>
    <recommendedName>
        <fullName evidence="1">NrS-1 polymerase-like helicase domain-containing protein</fullName>
    </recommendedName>
</protein>
<dbReference type="InterPro" id="IPR045455">
    <property type="entry name" value="NrS-1_pol-like_helicase"/>
</dbReference>